<dbReference type="SUPFAM" id="SSF55781">
    <property type="entry name" value="GAF domain-like"/>
    <property type="match status" value="1"/>
</dbReference>
<evidence type="ECO:0000256" key="3">
    <source>
        <dbReference type="ARBA" id="ARBA00023125"/>
    </source>
</evidence>
<dbReference type="STRING" id="1823756.A4H34_07515"/>
<dbReference type="Pfam" id="PF09339">
    <property type="entry name" value="HTH_IclR"/>
    <property type="match status" value="1"/>
</dbReference>
<dbReference type="PROSITE" id="PS51078">
    <property type="entry name" value="ICLR_ED"/>
    <property type="match status" value="1"/>
</dbReference>
<evidence type="ECO:0000256" key="6">
    <source>
        <dbReference type="ARBA" id="ARBA00070406"/>
    </source>
</evidence>
<dbReference type="SUPFAM" id="SSF46785">
    <property type="entry name" value="Winged helix' DNA-binding domain"/>
    <property type="match status" value="1"/>
</dbReference>
<dbReference type="PANTHER" id="PTHR30136:SF24">
    <property type="entry name" value="HTH-TYPE TRANSCRIPTIONAL REPRESSOR ALLR"/>
    <property type="match status" value="1"/>
</dbReference>
<dbReference type="InterPro" id="IPR005471">
    <property type="entry name" value="Tscrpt_reg_IclR_N"/>
</dbReference>
<dbReference type="PANTHER" id="PTHR30136">
    <property type="entry name" value="HELIX-TURN-HELIX TRANSCRIPTIONAL REGULATOR, ICLR FAMILY"/>
    <property type="match status" value="1"/>
</dbReference>
<sequence length="263" mass="28691">MSTEKQTSRSNSTVQAVSRAFDILEIVASAGSPISMTDICKQAKLPRPTAHRLLRTLMVSGYIYQTPHRKYALGTRLISLSRYAGGALGVALRPILTKAVVTLDESVSVAMLDQDYARYISHVPSERARRMFTEVGNQVSLHATGVGKAILAAMPHAQALATIERTQLRAFTPTTITDKDELIREIELTRERSYALDNGEHERGLRCVAVPVPGDLYLAVSVSAPAERITDYLIKNSIVPTLYCTADDIAGALSAEADRHSQP</sequence>
<dbReference type="InterPro" id="IPR036390">
    <property type="entry name" value="WH_DNA-bd_sf"/>
</dbReference>
<evidence type="ECO:0000256" key="5">
    <source>
        <dbReference type="ARBA" id="ARBA00058938"/>
    </source>
</evidence>
<dbReference type="FunFam" id="1.10.10.10:FF:000056">
    <property type="entry name" value="IclR family transcriptional regulator"/>
    <property type="match status" value="1"/>
</dbReference>
<dbReference type="GO" id="GO:0006071">
    <property type="term" value="P:glycerol metabolic process"/>
    <property type="evidence" value="ECO:0007669"/>
    <property type="project" value="UniProtKB-KW"/>
</dbReference>
<dbReference type="InterPro" id="IPR029016">
    <property type="entry name" value="GAF-like_dom_sf"/>
</dbReference>
<feature type="domain" description="HTH iclR-type" evidence="7">
    <location>
        <begin position="14"/>
        <end position="75"/>
    </location>
</feature>
<dbReference type="InterPro" id="IPR014757">
    <property type="entry name" value="Tscrpt_reg_IclR_C"/>
</dbReference>
<evidence type="ECO:0000313" key="9">
    <source>
        <dbReference type="EMBL" id="OAP86944.1"/>
    </source>
</evidence>
<comment type="function">
    <text evidence="5">May be an activator protein for the gylABX operon.</text>
</comment>
<keyword evidence="10" id="KW-1185">Reference proteome</keyword>
<dbReference type="EMBL" id="LVZK01000001">
    <property type="protein sequence ID" value="OAP86944.1"/>
    <property type="molecule type" value="Genomic_DNA"/>
</dbReference>
<dbReference type="OrthoDB" id="8479143at2"/>
<organism evidence="9 10">
    <name type="scientific">Peptidiphaga gingivicola</name>
    <dbReference type="NCBI Taxonomy" id="2741497"/>
    <lineage>
        <taxon>Bacteria</taxon>
        <taxon>Bacillati</taxon>
        <taxon>Actinomycetota</taxon>
        <taxon>Actinomycetes</taxon>
        <taxon>Actinomycetales</taxon>
        <taxon>Actinomycetaceae</taxon>
        <taxon>Peptidiphaga</taxon>
    </lineage>
</organism>
<keyword evidence="1" id="KW-0319">Glycerol metabolism</keyword>
<evidence type="ECO:0000313" key="10">
    <source>
        <dbReference type="Proteomes" id="UP000078368"/>
    </source>
</evidence>
<keyword evidence="3" id="KW-0238">DNA-binding</keyword>
<dbReference type="InterPro" id="IPR050707">
    <property type="entry name" value="HTH_MetabolicPath_Reg"/>
</dbReference>
<keyword evidence="2" id="KW-0805">Transcription regulation</keyword>
<evidence type="ECO:0000256" key="2">
    <source>
        <dbReference type="ARBA" id="ARBA00023015"/>
    </source>
</evidence>
<dbReference type="GO" id="GO:0003677">
    <property type="term" value="F:DNA binding"/>
    <property type="evidence" value="ECO:0007669"/>
    <property type="project" value="UniProtKB-KW"/>
</dbReference>
<dbReference type="GO" id="GO:0045892">
    <property type="term" value="P:negative regulation of DNA-templated transcription"/>
    <property type="evidence" value="ECO:0007669"/>
    <property type="project" value="TreeGrafter"/>
</dbReference>
<dbReference type="PROSITE" id="PS51077">
    <property type="entry name" value="HTH_ICLR"/>
    <property type="match status" value="1"/>
</dbReference>
<dbReference type="Gene3D" id="3.30.450.40">
    <property type="match status" value="1"/>
</dbReference>
<reference evidence="9 10" key="1">
    <citation type="submission" date="2016-04" db="EMBL/GenBank/DDBJ databases">
        <title>Peptidophaga gingivicola gen. nov., sp. nov., isolated from human subgingival plaque.</title>
        <authorList>
            <person name="Beall C.J."/>
            <person name="Mokrzan E.M."/>
            <person name="Griffen A.L."/>
            <person name="Leys E.J."/>
        </authorList>
    </citation>
    <scope>NUCLEOTIDE SEQUENCE [LARGE SCALE GENOMIC DNA]</scope>
    <source>
        <strain evidence="9 10">BA112</strain>
    </source>
</reference>
<proteinExistence type="predicted"/>
<dbReference type="GO" id="GO:0003700">
    <property type="term" value="F:DNA-binding transcription factor activity"/>
    <property type="evidence" value="ECO:0007669"/>
    <property type="project" value="TreeGrafter"/>
</dbReference>
<comment type="caution">
    <text evidence="9">The sequence shown here is derived from an EMBL/GenBank/DDBJ whole genome shotgun (WGS) entry which is preliminary data.</text>
</comment>
<gene>
    <name evidence="9" type="ORF">A4H34_07515</name>
</gene>
<evidence type="ECO:0000259" key="8">
    <source>
        <dbReference type="PROSITE" id="PS51078"/>
    </source>
</evidence>
<protein>
    <recommendedName>
        <fullName evidence="6">Glycerol operon regulatory protein</fullName>
    </recommendedName>
</protein>
<evidence type="ECO:0000256" key="4">
    <source>
        <dbReference type="ARBA" id="ARBA00023163"/>
    </source>
</evidence>
<feature type="domain" description="IclR-ED" evidence="8">
    <location>
        <begin position="76"/>
        <end position="255"/>
    </location>
</feature>
<dbReference type="Gene3D" id="1.10.10.10">
    <property type="entry name" value="Winged helix-like DNA-binding domain superfamily/Winged helix DNA-binding domain"/>
    <property type="match status" value="1"/>
</dbReference>
<evidence type="ECO:0000256" key="1">
    <source>
        <dbReference type="ARBA" id="ARBA00022798"/>
    </source>
</evidence>
<dbReference type="Pfam" id="PF01614">
    <property type="entry name" value="IclR_C"/>
    <property type="match status" value="1"/>
</dbReference>
<dbReference type="AlphaFoldDB" id="A0A179B7E8"/>
<dbReference type="RefSeq" id="WP_009198691.1">
    <property type="nucleotide sequence ID" value="NZ_LVZK01000001.1"/>
</dbReference>
<dbReference type="Proteomes" id="UP000078368">
    <property type="component" value="Unassembled WGS sequence"/>
</dbReference>
<accession>A0A179B7E8</accession>
<dbReference type="SMART" id="SM00346">
    <property type="entry name" value="HTH_ICLR"/>
    <property type="match status" value="1"/>
</dbReference>
<dbReference type="InterPro" id="IPR036388">
    <property type="entry name" value="WH-like_DNA-bd_sf"/>
</dbReference>
<name>A0A179B7E8_9ACTO</name>
<keyword evidence="4" id="KW-0804">Transcription</keyword>
<evidence type="ECO:0000259" key="7">
    <source>
        <dbReference type="PROSITE" id="PS51077"/>
    </source>
</evidence>